<gene>
    <name evidence="1" type="ORF">SPELUC_LOCUS12282</name>
</gene>
<name>A0ACA9PQ32_9GLOM</name>
<accession>A0ACA9PQ32</accession>
<organism evidence="1 2">
    <name type="scientific">Cetraspora pellucida</name>
    <dbReference type="NCBI Taxonomy" id="1433469"/>
    <lineage>
        <taxon>Eukaryota</taxon>
        <taxon>Fungi</taxon>
        <taxon>Fungi incertae sedis</taxon>
        <taxon>Mucoromycota</taxon>
        <taxon>Glomeromycotina</taxon>
        <taxon>Glomeromycetes</taxon>
        <taxon>Diversisporales</taxon>
        <taxon>Gigasporaceae</taxon>
        <taxon>Cetraspora</taxon>
    </lineage>
</organism>
<comment type="caution">
    <text evidence="1">The sequence shown here is derived from an EMBL/GenBank/DDBJ whole genome shotgun (WGS) entry which is preliminary data.</text>
</comment>
<dbReference type="Proteomes" id="UP000789366">
    <property type="component" value="Unassembled WGS sequence"/>
</dbReference>
<sequence>MPYSTLTTSSSHQHIHYAKKNRLKSLIKLEGILPPPSTNLKFHLVEPILFLRGIPQESVGCFLRGKLILNLNKPTKIKKIEMKFVGKIKTFWPEGKIYTGPGSHGNELCEEHEVISHNWTFLSSPRGSNSRFFSSGSSFQLLDTGAHIYDFELYLPGNLPETINADRGKVSYKLAARAIRSGLQPNIKVSQDVPIIRTIFDERNAEGVVYANDWRKKLGYEINLSKKAYMLGEPMQIDLKFSPLIQNIHIIGIQLKVYEESTYKSNGQKVTESQNFDAFHCRIDDPDISKSIDEDGKIYCHIMPRMPECTGPIHYSCKSSGIIITHKLRFLFTVTTPVAGSSKGKKNKFEVNMPVTILSCICSDDLPTYDEGEFINGSLLQYGNDLITFTATRSQQDLFLRDLPPNYENLLK</sequence>
<reference evidence="1" key="1">
    <citation type="submission" date="2021-06" db="EMBL/GenBank/DDBJ databases">
        <authorList>
            <person name="Kallberg Y."/>
            <person name="Tangrot J."/>
            <person name="Rosling A."/>
        </authorList>
    </citation>
    <scope>NUCLEOTIDE SEQUENCE</scope>
    <source>
        <strain evidence="1">28 12/20/2015</strain>
    </source>
</reference>
<keyword evidence="2" id="KW-1185">Reference proteome</keyword>
<proteinExistence type="predicted"/>
<protein>
    <submittedName>
        <fullName evidence="1">7352_t:CDS:1</fullName>
    </submittedName>
</protein>
<dbReference type="EMBL" id="CAJVPW010028510">
    <property type="protein sequence ID" value="CAG8718556.1"/>
    <property type="molecule type" value="Genomic_DNA"/>
</dbReference>
<evidence type="ECO:0000313" key="2">
    <source>
        <dbReference type="Proteomes" id="UP000789366"/>
    </source>
</evidence>
<evidence type="ECO:0000313" key="1">
    <source>
        <dbReference type="EMBL" id="CAG8718556.1"/>
    </source>
</evidence>